<dbReference type="KEGG" id="vg:5179399"/>
<evidence type="ECO:0000313" key="2">
    <source>
        <dbReference type="Proteomes" id="UP000120576"/>
    </source>
</evidence>
<protein>
    <submittedName>
        <fullName evidence="1">ORF6</fullName>
    </submittedName>
</protein>
<organism evidence="1 2">
    <name type="scientific">Ranid herpesvirus 2</name>
    <dbReference type="NCBI Taxonomy" id="389214"/>
    <lineage>
        <taxon>Viruses</taxon>
        <taxon>Duplodnaviria</taxon>
        <taxon>Heunggongvirae</taxon>
        <taxon>Peploviricota</taxon>
        <taxon>Herviviricetes</taxon>
        <taxon>Herpesvirales</taxon>
        <taxon>Alloherpesviridae</taxon>
        <taxon>Batravirus</taxon>
        <taxon>Batravirus ranidallo2</taxon>
    </lineage>
</organism>
<sequence>MAYYAPTISRDMLERHLAKITHVNLKFLYPSVMKHCDDEQFVMLLCGHVTEKKHAAITNFGKKIKDKTQAVASMYARLCDLASKQVPPFLCSLIEDVPAVAEDIFEQLRTSTLRCRLYLQFYLAHSSCPELPHTQTFLYKDITDASSPLAQPYYLPAYVFLVMAVRFWYNIDFLQRLTAAERIDIELAEILHTEPHLNHIPQYYNLLHTILPECVNYMVQYGFGCADATRALFFVQTKQHPVENYYYKKIDDELWSAQTKFMKRFVYQLI</sequence>
<keyword evidence="2" id="KW-1185">Reference proteome</keyword>
<dbReference type="EMBL" id="DQ665652">
    <property type="protein sequence ID" value="ABG25563.1"/>
    <property type="molecule type" value="Genomic_DNA"/>
</dbReference>
<dbReference type="Proteomes" id="UP000120576">
    <property type="component" value="Genome"/>
</dbReference>
<evidence type="ECO:0000313" key="1">
    <source>
        <dbReference type="EMBL" id="ABG25563.1"/>
    </source>
</evidence>
<dbReference type="GeneID" id="5179399"/>
<name>Q14WA0_9VIRU</name>
<accession>Q14WA0</accession>
<proteinExistence type="predicted"/>
<dbReference type="RefSeq" id="YP_656514.1">
    <property type="nucleotide sequence ID" value="NC_008210.1"/>
</dbReference>
<reference evidence="1 2" key="1">
    <citation type="journal article" date="2006" name="J. Gen. Virol.">
        <title>Genome sequences of two frog herpesviruses.</title>
        <authorList>
            <person name="Davison A.J."/>
            <person name="Cunningham C."/>
            <person name="Sauerbier W."/>
            <person name="McKinnell R.G."/>
        </authorList>
    </citation>
    <scope>NUCLEOTIDE SEQUENCE [LARGE SCALE GENOMIC DNA]</scope>
    <source>
        <strain evidence="1">ATCC VR-568</strain>
    </source>
</reference>